<keyword evidence="2" id="KW-0472">Membrane</keyword>
<accession>A0A016SKC6</accession>
<feature type="compositionally biased region" description="Low complexity" evidence="1">
    <location>
        <begin position="348"/>
        <end position="361"/>
    </location>
</feature>
<dbReference type="OrthoDB" id="5894155at2759"/>
<evidence type="ECO:0000313" key="3">
    <source>
        <dbReference type="EMBL" id="EYB91045.1"/>
    </source>
</evidence>
<organism evidence="3 4">
    <name type="scientific">Ancylostoma ceylanicum</name>
    <dbReference type="NCBI Taxonomy" id="53326"/>
    <lineage>
        <taxon>Eukaryota</taxon>
        <taxon>Metazoa</taxon>
        <taxon>Ecdysozoa</taxon>
        <taxon>Nematoda</taxon>
        <taxon>Chromadorea</taxon>
        <taxon>Rhabditida</taxon>
        <taxon>Rhabditina</taxon>
        <taxon>Rhabditomorpha</taxon>
        <taxon>Strongyloidea</taxon>
        <taxon>Ancylostomatidae</taxon>
        <taxon>Ancylostomatinae</taxon>
        <taxon>Ancylostoma</taxon>
    </lineage>
</organism>
<dbReference type="AlphaFoldDB" id="A0A016SKC6"/>
<feature type="transmembrane region" description="Helical" evidence="2">
    <location>
        <begin position="283"/>
        <end position="310"/>
    </location>
</feature>
<keyword evidence="4" id="KW-1185">Reference proteome</keyword>
<evidence type="ECO:0000256" key="2">
    <source>
        <dbReference type="SAM" id="Phobius"/>
    </source>
</evidence>
<feature type="compositionally biased region" description="Basic residues" evidence="1">
    <location>
        <begin position="316"/>
        <end position="347"/>
    </location>
</feature>
<gene>
    <name evidence="3" type="primary">Acey_s0211.g2203</name>
    <name evidence="3" type="ORF">Y032_0211g2203</name>
</gene>
<name>A0A016SKC6_9BILA</name>
<feature type="region of interest" description="Disordered" evidence="1">
    <location>
        <begin position="316"/>
        <end position="361"/>
    </location>
</feature>
<sequence length="361" mass="39833">MCQFEPINPCHFNEPDQYSIHEFDKIYASKCWVLDRAVCFCAVDKCNGNYTLLMLDLRGQVRQVEDTELLCHLSQAELQKRVRLVEDTELLCHLSQAELQKREMDRLAVMQRMQETTVPVLMEEVEGVRVLEKMAHIRLPIQMVGLFRLPMDNSIFLKGSVSARDNSTSSEHIQAAEHIDPVSNGLGSALLVRLHHFPRSNTSSTVSFSNRIPSSILSTHRAGLPLGLCPSTMVFIPDLATELPSLFEIISNQKKIAPANAAQSSGSNPAGAKGKSKKDGYNWLLFTILAVIAGILIFIVIPILLIMIVAKYSKTKSASKGKAGKQGHGKSKRGTSKSKGPRSKSSKGTKSQSKSMQSKSI</sequence>
<dbReference type="Proteomes" id="UP000024635">
    <property type="component" value="Unassembled WGS sequence"/>
</dbReference>
<proteinExistence type="predicted"/>
<comment type="caution">
    <text evidence="3">The sequence shown here is derived from an EMBL/GenBank/DDBJ whole genome shotgun (WGS) entry which is preliminary data.</text>
</comment>
<reference evidence="4" key="1">
    <citation type="journal article" date="2015" name="Nat. Genet.">
        <title>The genome and transcriptome of the zoonotic hookworm Ancylostoma ceylanicum identify infection-specific gene families.</title>
        <authorList>
            <person name="Schwarz E.M."/>
            <person name="Hu Y."/>
            <person name="Antoshechkin I."/>
            <person name="Miller M.M."/>
            <person name="Sternberg P.W."/>
            <person name="Aroian R.V."/>
        </authorList>
    </citation>
    <scope>NUCLEOTIDE SEQUENCE</scope>
    <source>
        <strain evidence="4">HY135</strain>
    </source>
</reference>
<evidence type="ECO:0000256" key="1">
    <source>
        <dbReference type="SAM" id="MobiDB-lite"/>
    </source>
</evidence>
<keyword evidence="2" id="KW-0812">Transmembrane</keyword>
<protein>
    <submittedName>
        <fullName evidence="3">Uncharacterized protein</fullName>
    </submittedName>
</protein>
<evidence type="ECO:0000313" key="4">
    <source>
        <dbReference type="Proteomes" id="UP000024635"/>
    </source>
</evidence>
<dbReference type="EMBL" id="JARK01001547">
    <property type="protein sequence ID" value="EYB91045.1"/>
    <property type="molecule type" value="Genomic_DNA"/>
</dbReference>
<keyword evidence="2" id="KW-1133">Transmembrane helix</keyword>